<accession>A0A8H5FW95</accession>
<gene>
    <name evidence="1" type="ORF">D9756_008310</name>
</gene>
<dbReference type="Proteomes" id="UP000559027">
    <property type="component" value="Unassembled WGS sequence"/>
</dbReference>
<name>A0A8H5FW95_9AGAR</name>
<evidence type="ECO:0000313" key="2">
    <source>
        <dbReference type="Proteomes" id="UP000559027"/>
    </source>
</evidence>
<organism evidence="1 2">
    <name type="scientific">Leucocoprinus leucothites</name>
    <dbReference type="NCBI Taxonomy" id="201217"/>
    <lineage>
        <taxon>Eukaryota</taxon>
        <taxon>Fungi</taxon>
        <taxon>Dikarya</taxon>
        <taxon>Basidiomycota</taxon>
        <taxon>Agaricomycotina</taxon>
        <taxon>Agaricomycetes</taxon>
        <taxon>Agaricomycetidae</taxon>
        <taxon>Agaricales</taxon>
        <taxon>Agaricineae</taxon>
        <taxon>Agaricaceae</taxon>
        <taxon>Leucocoprinus</taxon>
    </lineage>
</organism>
<protein>
    <submittedName>
        <fullName evidence="1">Uncharacterized protein</fullName>
    </submittedName>
</protein>
<proteinExistence type="predicted"/>
<keyword evidence="2" id="KW-1185">Reference proteome</keyword>
<reference evidence="1 2" key="1">
    <citation type="journal article" date="2020" name="ISME J.">
        <title>Uncovering the hidden diversity of litter-decomposition mechanisms in mushroom-forming fungi.</title>
        <authorList>
            <person name="Floudas D."/>
            <person name="Bentzer J."/>
            <person name="Ahren D."/>
            <person name="Johansson T."/>
            <person name="Persson P."/>
            <person name="Tunlid A."/>
        </authorList>
    </citation>
    <scope>NUCLEOTIDE SEQUENCE [LARGE SCALE GENOMIC DNA]</scope>
    <source>
        <strain evidence="1 2">CBS 146.42</strain>
    </source>
</reference>
<dbReference type="AlphaFoldDB" id="A0A8H5FW95"/>
<comment type="caution">
    <text evidence="1">The sequence shown here is derived from an EMBL/GenBank/DDBJ whole genome shotgun (WGS) entry which is preliminary data.</text>
</comment>
<sequence length="76" mass="8811">MMWDKERWRIGEDVREEYFAEDVVEEVELELCWEIGVDAVLAEKLVVLKMVFLVDDIVISNGVKQQEWAPTLNAAA</sequence>
<evidence type="ECO:0000313" key="1">
    <source>
        <dbReference type="EMBL" id="KAF5351027.1"/>
    </source>
</evidence>
<dbReference type="EMBL" id="JAACJO010000013">
    <property type="protein sequence ID" value="KAF5351027.1"/>
    <property type="molecule type" value="Genomic_DNA"/>
</dbReference>